<dbReference type="EMBL" id="VSSQ01121534">
    <property type="protein sequence ID" value="MPN53905.1"/>
    <property type="molecule type" value="Genomic_DNA"/>
</dbReference>
<dbReference type="Pfam" id="PF03454">
    <property type="entry name" value="MoeA_C"/>
    <property type="match status" value="1"/>
</dbReference>
<accession>A0A645IRC2</accession>
<dbReference type="AlphaFoldDB" id="A0A645IRC2"/>
<evidence type="ECO:0000313" key="2">
    <source>
        <dbReference type="EMBL" id="MPN53905.1"/>
    </source>
</evidence>
<reference evidence="2" key="1">
    <citation type="submission" date="2019-08" db="EMBL/GenBank/DDBJ databases">
        <authorList>
            <person name="Kucharzyk K."/>
            <person name="Murdoch R.W."/>
            <person name="Higgins S."/>
            <person name="Loffler F."/>
        </authorList>
    </citation>
    <scope>NUCLEOTIDE SEQUENCE</scope>
</reference>
<proteinExistence type="predicted"/>
<name>A0A645IRC2_9ZZZZ</name>
<dbReference type="Gene3D" id="2.40.340.10">
    <property type="entry name" value="MoeA, C-terminal, domain IV"/>
    <property type="match status" value="1"/>
</dbReference>
<sequence length="91" mass="9844">MFHALVRPVIAAISGTMPRETAMEARIAQAVPSNHGREELLLVRLTEDGLAEPVAAKSGLVLPLTRADGYVTIPREAEGLVKDARVRVILF</sequence>
<dbReference type="InterPro" id="IPR036688">
    <property type="entry name" value="MoeA_C_domain_IV_sf"/>
</dbReference>
<dbReference type="GO" id="GO:0032324">
    <property type="term" value="P:molybdopterin cofactor biosynthetic process"/>
    <property type="evidence" value="ECO:0007669"/>
    <property type="project" value="InterPro"/>
</dbReference>
<evidence type="ECO:0000259" key="1">
    <source>
        <dbReference type="Pfam" id="PF03454"/>
    </source>
</evidence>
<gene>
    <name evidence="2" type="ORF">SDC9_201574</name>
</gene>
<dbReference type="SUPFAM" id="SSF63867">
    <property type="entry name" value="MoeA C-terminal domain-like"/>
    <property type="match status" value="1"/>
</dbReference>
<dbReference type="InterPro" id="IPR005111">
    <property type="entry name" value="MoeA_C_domain_IV"/>
</dbReference>
<protein>
    <recommendedName>
        <fullName evidence="1">MoeA C-terminal domain-containing protein</fullName>
    </recommendedName>
</protein>
<feature type="domain" description="MoeA C-terminal" evidence="1">
    <location>
        <begin position="25"/>
        <end position="91"/>
    </location>
</feature>
<organism evidence="2">
    <name type="scientific">bioreactor metagenome</name>
    <dbReference type="NCBI Taxonomy" id="1076179"/>
    <lineage>
        <taxon>unclassified sequences</taxon>
        <taxon>metagenomes</taxon>
        <taxon>ecological metagenomes</taxon>
    </lineage>
</organism>
<comment type="caution">
    <text evidence="2">The sequence shown here is derived from an EMBL/GenBank/DDBJ whole genome shotgun (WGS) entry which is preliminary data.</text>
</comment>